<evidence type="ECO:0000256" key="4">
    <source>
        <dbReference type="ARBA" id="ARBA00022729"/>
    </source>
</evidence>
<evidence type="ECO:0000256" key="6">
    <source>
        <dbReference type="RuleBase" id="RU361188"/>
    </source>
</evidence>
<dbReference type="SUPFAM" id="SSF51445">
    <property type="entry name" value="(Trans)glycosidases"/>
    <property type="match status" value="1"/>
</dbReference>
<evidence type="ECO:0000256" key="2">
    <source>
        <dbReference type="ARBA" id="ARBA00005382"/>
    </source>
</evidence>
<dbReference type="GO" id="GO:0016020">
    <property type="term" value="C:membrane"/>
    <property type="evidence" value="ECO:0007669"/>
    <property type="project" value="GOC"/>
</dbReference>
<name>A0A0K8UEG9_BACLA</name>
<proteinExistence type="inferred from homology"/>
<dbReference type="PANTHER" id="PTHR11069:SF23">
    <property type="entry name" value="LYSOSOMAL ACID GLUCOSYLCERAMIDASE"/>
    <property type="match status" value="1"/>
</dbReference>
<comment type="catalytic activity">
    <reaction evidence="1">
        <text>a beta-D-glucosyl-(1&lt;-&gt;1')-N-acylsphing-4-enine + H2O = an N-acylsphing-4-enine + D-glucose</text>
        <dbReference type="Rhea" id="RHEA:13269"/>
        <dbReference type="ChEBI" id="CHEBI:4167"/>
        <dbReference type="ChEBI" id="CHEBI:15377"/>
        <dbReference type="ChEBI" id="CHEBI:22801"/>
        <dbReference type="ChEBI" id="CHEBI:52639"/>
        <dbReference type="EC" id="3.2.1.45"/>
    </reaction>
    <physiologicalReaction direction="left-to-right" evidence="1">
        <dbReference type="Rhea" id="RHEA:13270"/>
    </physiologicalReaction>
</comment>
<protein>
    <recommendedName>
        <fullName evidence="3 6">Glucosylceramidase</fullName>
        <ecNumber evidence="3 6">3.2.1.45</ecNumber>
    </recommendedName>
</protein>
<keyword evidence="5 6" id="KW-0378">Hydrolase</keyword>
<evidence type="ECO:0000256" key="5">
    <source>
        <dbReference type="ARBA" id="ARBA00022801"/>
    </source>
</evidence>
<dbReference type="InterPro" id="IPR033453">
    <property type="entry name" value="Glyco_hydro_30_TIM-barrel"/>
</dbReference>
<dbReference type="GO" id="GO:0006680">
    <property type="term" value="P:glucosylceramide catabolic process"/>
    <property type="evidence" value="ECO:0007669"/>
    <property type="project" value="TreeGrafter"/>
</dbReference>
<dbReference type="PANTHER" id="PTHR11069">
    <property type="entry name" value="GLUCOSYLCERAMIDASE"/>
    <property type="match status" value="1"/>
</dbReference>
<dbReference type="SUPFAM" id="SSF51011">
    <property type="entry name" value="Glycosyl hydrolase domain"/>
    <property type="match status" value="1"/>
</dbReference>
<evidence type="ECO:0000256" key="7">
    <source>
        <dbReference type="SAM" id="SignalP"/>
    </source>
</evidence>
<sequence>MGDAQGSLKNLLALCVLASVLALSSQVSTPCSLSEYPAGLVCVCNATYCDYLENPSLDNENEFVIISSSKAGLRFDTTSGAINASDFTQVVDYNESRENATKGKTVFEKAAPRTVTIQVDRETHFQNITGFGGAFTGAVSYILDNLSQDIQDHIYKSFYSPHGIGFNLMRTSIGGSDYDLAPWAYNELPENDTTLSNFTQLDPRDEKRIEQIKRLKVVTNVKNLRIKAAAWSPPRWMKTNNKWTGMSRLKEEYYQTWADYHVRWIELWEKAGLPIWAISTGNEPLSGVYFMMFVKFMSLGWTPSSQAVWLSDNLGPTIRSKYQDLVIFGNDDQRYTFPFWFKMASIYAKLYKTFLYAILIHFLLIDESYALRVYGLSHRALGALVLG</sequence>
<evidence type="ECO:0000256" key="1">
    <source>
        <dbReference type="ARBA" id="ARBA00001013"/>
    </source>
</evidence>
<keyword evidence="6" id="KW-0326">Glycosidase</keyword>
<reference evidence="9" key="1">
    <citation type="submission" date="2015-06" db="EMBL/GenBank/DDBJ databases">
        <authorList>
            <person name="Hoefler B.C."/>
            <person name="Straight P.D."/>
        </authorList>
    </citation>
    <scope>NUCLEOTIDE SEQUENCE</scope>
</reference>
<organism evidence="9">
    <name type="scientific">Bactrocera latifrons</name>
    <name type="common">Malaysian fruit fly</name>
    <name type="synonym">Chaetodacus latifrons</name>
    <dbReference type="NCBI Taxonomy" id="174628"/>
    <lineage>
        <taxon>Eukaryota</taxon>
        <taxon>Metazoa</taxon>
        <taxon>Ecdysozoa</taxon>
        <taxon>Arthropoda</taxon>
        <taxon>Hexapoda</taxon>
        <taxon>Insecta</taxon>
        <taxon>Pterygota</taxon>
        <taxon>Neoptera</taxon>
        <taxon>Endopterygota</taxon>
        <taxon>Diptera</taxon>
        <taxon>Brachycera</taxon>
        <taxon>Muscomorpha</taxon>
        <taxon>Tephritoidea</taxon>
        <taxon>Tephritidae</taxon>
        <taxon>Bactrocera</taxon>
        <taxon>Bactrocera</taxon>
    </lineage>
</organism>
<dbReference type="OrthoDB" id="2160638at2759"/>
<dbReference type="GO" id="GO:0004348">
    <property type="term" value="F:glucosylceramidase activity"/>
    <property type="evidence" value="ECO:0007669"/>
    <property type="project" value="UniProtKB-EC"/>
</dbReference>
<evidence type="ECO:0000259" key="8">
    <source>
        <dbReference type="Pfam" id="PF02055"/>
    </source>
</evidence>
<dbReference type="InterPro" id="IPR017853">
    <property type="entry name" value="GH"/>
</dbReference>
<accession>A0A0K8UEG9</accession>
<dbReference type="AlphaFoldDB" id="A0A0K8UEG9"/>
<dbReference type="EMBL" id="GDHF01027265">
    <property type="protein sequence ID" value="JAI25049.1"/>
    <property type="molecule type" value="Transcribed_RNA"/>
</dbReference>
<dbReference type="EC" id="3.2.1.45" evidence="3 6"/>
<feature type="domain" description="Glycosyl hydrolase family 30 TIM-barrel" evidence="8">
    <location>
        <begin position="128"/>
        <end position="344"/>
    </location>
</feature>
<evidence type="ECO:0000313" key="9">
    <source>
        <dbReference type="EMBL" id="JAI25049.1"/>
    </source>
</evidence>
<dbReference type="Pfam" id="PF02055">
    <property type="entry name" value="Glyco_hydro_30"/>
    <property type="match status" value="1"/>
</dbReference>
<feature type="signal peptide" evidence="7">
    <location>
        <begin position="1"/>
        <end position="22"/>
    </location>
</feature>
<keyword evidence="6" id="KW-0443">Lipid metabolism</keyword>
<dbReference type="Gene3D" id="3.20.20.80">
    <property type="entry name" value="Glycosidases"/>
    <property type="match status" value="1"/>
</dbReference>
<feature type="chain" id="PRO_5005520947" description="Glucosylceramidase" evidence="7">
    <location>
        <begin position="23"/>
        <end position="387"/>
    </location>
</feature>
<gene>
    <name evidence="9" type="primary">Gba_0</name>
    <name evidence="9" type="ORF">c0_g1_i3</name>
</gene>
<dbReference type="InterPro" id="IPR001139">
    <property type="entry name" value="Glyco_hydro_30"/>
</dbReference>
<evidence type="ECO:0000256" key="3">
    <source>
        <dbReference type="ARBA" id="ARBA00012658"/>
    </source>
</evidence>
<keyword evidence="4 7" id="KW-0732">Signal</keyword>
<comment type="similarity">
    <text evidence="2 6">Belongs to the glycosyl hydrolase 30 family.</text>
</comment>
<keyword evidence="6" id="KW-0746">Sphingolipid metabolism</keyword>